<keyword evidence="2" id="KW-0378">Hydrolase</keyword>
<sequence>MLLSGHQTLAREFPFLCSSFRKVSTFGTTTSYPTICAGGGTRQICGRNFSWTSKPFGCQKLPSNATSNFNSSLGSHSENQSLLSGIPASTLGFTERTDRRSFSTSVSLLAQAGHEELPENPDEDGGGWGGRGREDTGSRGSKHNTQVTDNGRVLKVNTKTEASEIWKMIRAEVAKLLRSEIKGEIKGEINGEKVGPIPAEPVVEKVLKDTLPEAPAESPFVLQSSYADDSIEELKQPEAPEDNFLKQEQFVEQSSYSFFGLDLEEQGSALNTASAMGIPDSSYHPDERASEVTESEAGGLLPREIFGSGISSPRRVSEKKQVEIDTHSTAFKTPVPEKKAEKVVVTKTKERKKVIDIEKTETVAEVEATPKPKPSKSLAEFAEPLSWTELPYAPLTYQITEQTLLKKFSLRESSPLRYWCYDLYTDSLGKRVNVHYCKTIKEFDEVAKLFLDDRILGFDLEWVPSNFSPSKSAKVNASLMQLANETDIALFHIAKVPGKVPDFELIPPNLRKVLESEDIMKTGVSVTGDAKRVSKFLGVHPAGIFELSDLWNLVHDVRTMAGSITRRLIALSRLTEECLYLPLDKSASRISNWAVELSNKQLQYAANDAYAAFRVFDALEEMRHGLKPTPRFPGCRIIPPQEPPSDNDYPIIEEEVEEYDYRPKRINLDGPEVEMASSWATSFLGALAGSGIEAKAQHPQLKVYSLWHDGKHSVEKIAELCRNPPLKETTVVMHILEAIQLENLPYDDRGLAELRKRIPKPFMHGKYHWVFSVPDKDAMNGDVYLS</sequence>
<evidence type="ECO:0000256" key="1">
    <source>
        <dbReference type="ARBA" id="ARBA00022722"/>
    </source>
</evidence>
<dbReference type="SUPFAM" id="SSF53098">
    <property type="entry name" value="Ribonuclease H-like"/>
    <property type="match status" value="1"/>
</dbReference>
<accession>A0A3N4JBE7</accession>
<gene>
    <name evidence="5" type="ORF">L873DRAFT_1819984</name>
</gene>
<dbReference type="OrthoDB" id="1920326at2759"/>
<dbReference type="PANTHER" id="PTHR13620:SF104">
    <property type="entry name" value="EXONUCLEASE 3'-5' DOMAIN-CONTAINING PROTEIN 2"/>
    <property type="match status" value="1"/>
</dbReference>
<dbReference type="STRING" id="1336337.A0A3N4JBE7"/>
<dbReference type="InterPro" id="IPR002562">
    <property type="entry name" value="3'-5'_exonuclease_dom"/>
</dbReference>
<dbReference type="GO" id="GO:0006139">
    <property type="term" value="P:nucleobase-containing compound metabolic process"/>
    <property type="evidence" value="ECO:0007669"/>
    <property type="project" value="InterPro"/>
</dbReference>
<evidence type="ECO:0000259" key="4">
    <source>
        <dbReference type="Pfam" id="PF01612"/>
    </source>
</evidence>
<feature type="region of interest" description="Disordered" evidence="3">
    <location>
        <begin position="111"/>
        <end position="147"/>
    </location>
</feature>
<dbReference type="EMBL" id="ML120504">
    <property type="protein sequence ID" value="RPA91144.1"/>
    <property type="molecule type" value="Genomic_DNA"/>
</dbReference>
<feature type="domain" description="3'-5' exonuclease" evidence="4">
    <location>
        <begin position="436"/>
        <end position="622"/>
    </location>
</feature>
<organism evidence="5 6">
    <name type="scientific">Choiromyces venosus 120613-1</name>
    <dbReference type="NCBI Taxonomy" id="1336337"/>
    <lineage>
        <taxon>Eukaryota</taxon>
        <taxon>Fungi</taxon>
        <taxon>Dikarya</taxon>
        <taxon>Ascomycota</taxon>
        <taxon>Pezizomycotina</taxon>
        <taxon>Pezizomycetes</taxon>
        <taxon>Pezizales</taxon>
        <taxon>Tuberaceae</taxon>
        <taxon>Choiromyces</taxon>
    </lineage>
</organism>
<dbReference type="GO" id="GO:0003676">
    <property type="term" value="F:nucleic acid binding"/>
    <property type="evidence" value="ECO:0007669"/>
    <property type="project" value="InterPro"/>
</dbReference>
<dbReference type="Pfam" id="PF01612">
    <property type="entry name" value="DNA_pol_A_exo1"/>
    <property type="match status" value="1"/>
</dbReference>
<dbReference type="InterPro" id="IPR012337">
    <property type="entry name" value="RNaseH-like_sf"/>
</dbReference>
<keyword evidence="1" id="KW-0540">Nuclease</keyword>
<dbReference type="Proteomes" id="UP000276215">
    <property type="component" value="Unassembled WGS sequence"/>
</dbReference>
<dbReference type="Gene3D" id="3.30.420.10">
    <property type="entry name" value="Ribonuclease H-like superfamily/Ribonuclease H"/>
    <property type="match status" value="1"/>
</dbReference>
<dbReference type="AlphaFoldDB" id="A0A3N4JBE7"/>
<dbReference type="GO" id="GO:0005737">
    <property type="term" value="C:cytoplasm"/>
    <property type="evidence" value="ECO:0007669"/>
    <property type="project" value="TreeGrafter"/>
</dbReference>
<dbReference type="PANTHER" id="PTHR13620">
    <property type="entry name" value="3-5 EXONUCLEASE"/>
    <property type="match status" value="1"/>
</dbReference>
<reference evidence="5 6" key="1">
    <citation type="journal article" date="2018" name="Nat. Ecol. Evol.">
        <title>Pezizomycetes genomes reveal the molecular basis of ectomycorrhizal truffle lifestyle.</title>
        <authorList>
            <person name="Murat C."/>
            <person name="Payen T."/>
            <person name="Noel B."/>
            <person name="Kuo A."/>
            <person name="Morin E."/>
            <person name="Chen J."/>
            <person name="Kohler A."/>
            <person name="Krizsan K."/>
            <person name="Balestrini R."/>
            <person name="Da Silva C."/>
            <person name="Montanini B."/>
            <person name="Hainaut M."/>
            <person name="Levati E."/>
            <person name="Barry K.W."/>
            <person name="Belfiori B."/>
            <person name="Cichocki N."/>
            <person name="Clum A."/>
            <person name="Dockter R.B."/>
            <person name="Fauchery L."/>
            <person name="Guy J."/>
            <person name="Iotti M."/>
            <person name="Le Tacon F."/>
            <person name="Lindquist E.A."/>
            <person name="Lipzen A."/>
            <person name="Malagnac F."/>
            <person name="Mello A."/>
            <person name="Molinier V."/>
            <person name="Miyauchi S."/>
            <person name="Poulain J."/>
            <person name="Riccioni C."/>
            <person name="Rubini A."/>
            <person name="Sitrit Y."/>
            <person name="Splivallo R."/>
            <person name="Traeger S."/>
            <person name="Wang M."/>
            <person name="Zifcakova L."/>
            <person name="Wipf D."/>
            <person name="Zambonelli A."/>
            <person name="Paolocci F."/>
            <person name="Nowrousian M."/>
            <person name="Ottonello S."/>
            <person name="Baldrian P."/>
            <person name="Spatafora J.W."/>
            <person name="Henrissat B."/>
            <person name="Nagy L.G."/>
            <person name="Aury J.M."/>
            <person name="Wincker P."/>
            <person name="Grigoriev I.V."/>
            <person name="Bonfante P."/>
            <person name="Martin F.M."/>
        </authorList>
    </citation>
    <scope>NUCLEOTIDE SEQUENCE [LARGE SCALE GENOMIC DNA]</scope>
    <source>
        <strain evidence="5 6">120613-1</strain>
    </source>
</reference>
<evidence type="ECO:0000256" key="2">
    <source>
        <dbReference type="ARBA" id="ARBA00022801"/>
    </source>
</evidence>
<dbReference type="InterPro" id="IPR051132">
    <property type="entry name" value="3-5_Exonuclease_domain"/>
</dbReference>
<proteinExistence type="predicted"/>
<dbReference type="CDD" id="cd06141">
    <property type="entry name" value="WRN_exo"/>
    <property type="match status" value="1"/>
</dbReference>
<dbReference type="GO" id="GO:0005634">
    <property type="term" value="C:nucleus"/>
    <property type="evidence" value="ECO:0007669"/>
    <property type="project" value="TreeGrafter"/>
</dbReference>
<evidence type="ECO:0000313" key="5">
    <source>
        <dbReference type="EMBL" id="RPA91144.1"/>
    </source>
</evidence>
<evidence type="ECO:0000256" key="3">
    <source>
        <dbReference type="SAM" id="MobiDB-lite"/>
    </source>
</evidence>
<dbReference type="InterPro" id="IPR036397">
    <property type="entry name" value="RNaseH_sf"/>
</dbReference>
<dbReference type="GO" id="GO:0008408">
    <property type="term" value="F:3'-5' exonuclease activity"/>
    <property type="evidence" value="ECO:0007669"/>
    <property type="project" value="InterPro"/>
</dbReference>
<name>A0A3N4JBE7_9PEZI</name>
<keyword evidence="6" id="KW-1185">Reference proteome</keyword>
<evidence type="ECO:0000313" key="6">
    <source>
        <dbReference type="Proteomes" id="UP000276215"/>
    </source>
</evidence>
<protein>
    <recommendedName>
        <fullName evidence="4">3'-5' exonuclease domain-containing protein</fullName>
    </recommendedName>
</protein>